<evidence type="ECO:0000256" key="4">
    <source>
        <dbReference type="ARBA" id="ARBA00022980"/>
    </source>
</evidence>
<evidence type="ECO:0000313" key="10">
    <source>
        <dbReference type="EMBL" id="ETO91290.1"/>
    </source>
</evidence>
<keyword evidence="11" id="KW-1185">Reference proteome</keyword>
<sequence>MSVKVILKESVRKLGKPGDMVVVKPGYSRFLVRDGRAVVASPENVKEFEKVRKDLQAQEEKLISQHRSVLASLEQIGDINYKSLTTEDGSLFGSLRAKGIADFLKSEHGIVIPTKALMISSPIKKQGVYKIQVSLHPEVATTLTLNVIGQR</sequence>
<dbReference type="InterPro" id="IPR020594">
    <property type="entry name" value="Ribosomal_bL9_bac/chp"/>
</dbReference>
<dbReference type="InterPro" id="IPR020070">
    <property type="entry name" value="Ribosomal_bL9_N"/>
</dbReference>
<dbReference type="Proteomes" id="UP000018951">
    <property type="component" value="Unassembled WGS sequence"/>
</dbReference>
<proteinExistence type="inferred from homology"/>
<evidence type="ECO:0000259" key="8">
    <source>
        <dbReference type="Pfam" id="PF01281"/>
    </source>
</evidence>
<dbReference type="PANTHER" id="PTHR21368">
    <property type="entry name" value="50S RIBOSOMAL PROTEIN L9"/>
    <property type="match status" value="1"/>
</dbReference>
<dbReference type="InterPro" id="IPR036935">
    <property type="entry name" value="Ribosomal_bL9_N_sf"/>
</dbReference>
<dbReference type="Pfam" id="PF03948">
    <property type="entry name" value="Ribosomal_L9_C"/>
    <property type="match status" value="1"/>
</dbReference>
<dbReference type="InterPro" id="IPR009027">
    <property type="entry name" value="Ribosomal_bL9/RNase_H1_N"/>
</dbReference>
<name>W2UZL8_9RICK</name>
<keyword evidence="3 7" id="KW-0694">RNA-binding</keyword>
<dbReference type="Gene3D" id="3.40.5.10">
    <property type="entry name" value="Ribosomal protein L9, N-terminal domain"/>
    <property type="match status" value="1"/>
</dbReference>
<dbReference type="Gene3D" id="3.10.430.100">
    <property type="entry name" value="Ribosomal protein L9, C-terminal domain"/>
    <property type="match status" value="1"/>
</dbReference>
<feature type="domain" description="Ribosomal protein L9" evidence="8">
    <location>
        <begin position="3"/>
        <end position="48"/>
    </location>
</feature>
<dbReference type="GO" id="GO:1990904">
    <property type="term" value="C:ribonucleoprotein complex"/>
    <property type="evidence" value="ECO:0007669"/>
    <property type="project" value="UniProtKB-KW"/>
</dbReference>
<dbReference type="STRING" id="1401685.P857_414"/>
<evidence type="ECO:0000256" key="5">
    <source>
        <dbReference type="ARBA" id="ARBA00023274"/>
    </source>
</evidence>
<feature type="domain" description="Large ribosomal subunit protein bL9 C-terminal" evidence="9">
    <location>
        <begin position="69"/>
        <end position="148"/>
    </location>
</feature>
<gene>
    <name evidence="7 10" type="primary">rplI</name>
    <name evidence="10" type="ORF">P857_414</name>
</gene>
<protein>
    <recommendedName>
        <fullName evidence="6 7">Large ribosomal subunit protein bL9</fullName>
    </recommendedName>
</protein>
<evidence type="ECO:0000256" key="2">
    <source>
        <dbReference type="ARBA" id="ARBA00022730"/>
    </source>
</evidence>
<keyword evidence="5 7" id="KW-0687">Ribonucleoprotein</keyword>
<dbReference type="InterPro" id="IPR036791">
    <property type="entry name" value="Ribosomal_bL9_C_sf"/>
</dbReference>
<comment type="similarity">
    <text evidence="1 7">Belongs to the bacterial ribosomal protein bL9 family.</text>
</comment>
<dbReference type="InterPro" id="IPR000244">
    <property type="entry name" value="Ribosomal_bL9"/>
</dbReference>
<dbReference type="SUPFAM" id="SSF55653">
    <property type="entry name" value="Ribosomal protein L9 C-domain"/>
    <property type="match status" value="1"/>
</dbReference>
<evidence type="ECO:0000256" key="7">
    <source>
        <dbReference type="HAMAP-Rule" id="MF_00503"/>
    </source>
</evidence>
<dbReference type="EMBL" id="AXCJ01000007">
    <property type="protein sequence ID" value="ETO91290.1"/>
    <property type="molecule type" value="Genomic_DNA"/>
</dbReference>
<dbReference type="NCBIfam" id="TIGR00158">
    <property type="entry name" value="L9"/>
    <property type="match status" value="1"/>
</dbReference>
<evidence type="ECO:0000313" key="11">
    <source>
        <dbReference type="Proteomes" id="UP000018951"/>
    </source>
</evidence>
<evidence type="ECO:0000256" key="3">
    <source>
        <dbReference type="ARBA" id="ARBA00022884"/>
    </source>
</evidence>
<dbReference type="GO" id="GO:0003735">
    <property type="term" value="F:structural constituent of ribosome"/>
    <property type="evidence" value="ECO:0007669"/>
    <property type="project" value="InterPro"/>
</dbReference>
<accession>W2UZL8</accession>
<dbReference type="GO" id="GO:0006412">
    <property type="term" value="P:translation"/>
    <property type="evidence" value="ECO:0007669"/>
    <property type="project" value="UniProtKB-UniRule"/>
</dbReference>
<dbReference type="SUPFAM" id="SSF55658">
    <property type="entry name" value="L9 N-domain-like"/>
    <property type="match status" value="1"/>
</dbReference>
<dbReference type="PATRIC" id="fig|1401685.3.peg.707"/>
<evidence type="ECO:0000256" key="6">
    <source>
        <dbReference type="ARBA" id="ARBA00035292"/>
    </source>
</evidence>
<dbReference type="Pfam" id="PF01281">
    <property type="entry name" value="Ribosomal_L9_N"/>
    <property type="match status" value="1"/>
</dbReference>
<comment type="caution">
    <text evidence="10">The sequence shown here is derived from an EMBL/GenBank/DDBJ whole genome shotgun (WGS) entry which is preliminary data.</text>
</comment>
<keyword evidence="4 7" id="KW-0689">Ribosomal protein</keyword>
<keyword evidence="2 7" id="KW-0699">rRNA-binding</keyword>
<dbReference type="GO" id="GO:0005840">
    <property type="term" value="C:ribosome"/>
    <property type="evidence" value="ECO:0007669"/>
    <property type="project" value="UniProtKB-KW"/>
</dbReference>
<dbReference type="HAMAP" id="MF_00503">
    <property type="entry name" value="Ribosomal_bL9"/>
    <property type="match status" value="1"/>
</dbReference>
<evidence type="ECO:0000259" key="9">
    <source>
        <dbReference type="Pfam" id="PF03948"/>
    </source>
</evidence>
<dbReference type="AlphaFoldDB" id="W2UZL8"/>
<dbReference type="GO" id="GO:0019843">
    <property type="term" value="F:rRNA binding"/>
    <property type="evidence" value="ECO:0007669"/>
    <property type="project" value="UniProtKB-UniRule"/>
</dbReference>
<organism evidence="10 11">
    <name type="scientific">Candidatus Xenolissoclinum pacificiensis L6</name>
    <dbReference type="NCBI Taxonomy" id="1401685"/>
    <lineage>
        <taxon>Bacteria</taxon>
        <taxon>Pseudomonadati</taxon>
        <taxon>Pseudomonadota</taxon>
        <taxon>Alphaproteobacteria</taxon>
        <taxon>Rickettsiales</taxon>
        <taxon>Anaplasmataceae</taxon>
        <taxon>Candidatus Xenolissoclinum</taxon>
    </lineage>
</organism>
<reference evidence="10 11" key="1">
    <citation type="journal article" date="2013" name="PLoS ONE">
        <title>Bacterial endosymbiosis in a chordate host: long-term co-evolution and conservation of secondary metabolism.</title>
        <authorList>
            <person name="Kwan J.C."/>
            <person name="Schmidt E.W."/>
        </authorList>
    </citation>
    <scope>NUCLEOTIDE SEQUENCE [LARGE SCALE GENOMIC DNA]</scope>
    <source>
        <strain evidence="11">L6</strain>
    </source>
</reference>
<comment type="function">
    <text evidence="7">Binds to the 23S rRNA.</text>
</comment>
<evidence type="ECO:0000256" key="1">
    <source>
        <dbReference type="ARBA" id="ARBA00010605"/>
    </source>
</evidence>
<dbReference type="InterPro" id="IPR020069">
    <property type="entry name" value="Ribosomal_bL9_C"/>
</dbReference>